<name>A0A559K7N4_9BACL</name>
<dbReference type="AlphaFoldDB" id="A0A559K7N4"/>
<dbReference type="OrthoDB" id="9809338at2"/>
<dbReference type="Gene3D" id="1.10.10.60">
    <property type="entry name" value="Homeodomain-like"/>
    <property type="match status" value="2"/>
</dbReference>
<organism evidence="5 6">
    <name type="scientific">Paenibacillus cremeus</name>
    <dbReference type="NCBI Taxonomy" id="2163881"/>
    <lineage>
        <taxon>Bacteria</taxon>
        <taxon>Bacillati</taxon>
        <taxon>Bacillota</taxon>
        <taxon>Bacilli</taxon>
        <taxon>Bacillales</taxon>
        <taxon>Paenibacillaceae</taxon>
        <taxon>Paenibacillus</taxon>
    </lineage>
</organism>
<dbReference type="InterPro" id="IPR009057">
    <property type="entry name" value="Homeodomain-like_sf"/>
</dbReference>
<dbReference type="GO" id="GO:0003700">
    <property type="term" value="F:DNA-binding transcription factor activity"/>
    <property type="evidence" value="ECO:0007669"/>
    <property type="project" value="InterPro"/>
</dbReference>
<comment type="caution">
    <text evidence="5">The sequence shown here is derived from an EMBL/GenBank/DDBJ whole genome shotgun (WGS) entry which is preliminary data.</text>
</comment>
<dbReference type="Gene3D" id="2.60.120.10">
    <property type="entry name" value="Jelly Rolls"/>
    <property type="match status" value="1"/>
</dbReference>
<dbReference type="InterPro" id="IPR003313">
    <property type="entry name" value="AraC-bd"/>
</dbReference>
<sequence>MILRLVGGGPTLEDKRIEVFHVLNKVGLELRYKIDLEERSRDFYHYHKGIEILFVHQGKGSLTLNRKIYSLNSGCIVILQPFQLHRIQFEIHADCPYERTVLKFEPAIFAPFLKNFPALYRFFEQMWKEQLSHQVFRMDRSTAYVTGILERMDDLVSETGEDLDLEVASMLILNMLDYLKSLHQGGFSGTARPESHAEKIMNWVEEHYTEPFDLNELASELHLSKHHVSRLFRAETGGSITEYVIARRIRQACWLLKTESKSVEHIGSVVGIPNFPYFCRIFRKITGVTPIQYRNSHLN</sequence>
<dbReference type="SUPFAM" id="SSF51215">
    <property type="entry name" value="Regulatory protein AraC"/>
    <property type="match status" value="1"/>
</dbReference>
<evidence type="ECO:0000313" key="5">
    <source>
        <dbReference type="EMBL" id="TVY08124.1"/>
    </source>
</evidence>
<dbReference type="InterPro" id="IPR018060">
    <property type="entry name" value="HTH_AraC"/>
</dbReference>
<evidence type="ECO:0000256" key="2">
    <source>
        <dbReference type="ARBA" id="ARBA00023125"/>
    </source>
</evidence>
<evidence type="ECO:0000256" key="3">
    <source>
        <dbReference type="ARBA" id="ARBA00023163"/>
    </source>
</evidence>
<keyword evidence="2" id="KW-0238">DNA-binding</keyword>
<reference evidence="5 6" key="1">
    <citation type="submission" date="2019-07" db="EMBL/GenBank/DDBJ databases">
        <authorList>
            <person name="Kim J."/>
        </authorList>
    </citation>
    <scope>NUCLEOTIDE SEQUENCE [LARGE SCALE GENOMIC DNA]</scope>
    <source>
        <strain evidence="5 6">JC52</strain>
    </source>
</reference>
<feature type="domain" description="HTH araC/xylS-type" evidence="4">
    <location>
        <begin position="198"/>
        <end position="296"/>
    </location>
</feature>
<dbReference type="InterPro" id="IPR037923">
    <property type="entry name" value="HTH-like"/>
</dbReference>
<keyword evidence="6" id="KW-1185">Reference proteome</keyword>
<dbReference type="SMART" id="SM00342">
    <property type="entry name" value="HTH_ARAC"/>
    <property type="match status" value="1"/>
</dbReference>
<accession>A0A559K7N4</accession>
<protein>
    <submittedName>
        <fullName evidence="5">AraC family transcriptional regulator</fullName>
    </submittedName>
</protein>
<evidence type="ECO:0000313" key="6">
    <source>
        <dbReference type="Proteomes" id="UP000317036"/>
    </source>
</evidence>
<gene>
    <name evidence="5" type="ORF">FPZ49_20460</name>
</gene>
<dbReference type="PANTHER" id="PTHR43280">
    <property type="entry name" value="ARAC-FAMILY TRANSCRIPTIONAL REGULATOR"/>
    <property type="match status" value="1"/>
</dbReference>
<dbReference type="PROSITE" id="PS01124">
    <property type="entry name" value="HTH_ARAC_FAMILY_2"/>
    <property type="match status" value="1"/>
</dbReference>
<proteinExistence type="predicted"/>
<evidence type="ECO:0000256" key="1">
    <source>
        <dbReference type="ARBA" id="ARBA00023015"/>
    </source>
</evidence>
<dbReference type="PANTHER" id="PTHR43280:SF28">
    <property type="entry name" value="HTH-TYPE TRANSCRIPTIONAL ACTIVATOR RHAS"/>
    <property type="match status" value="1"/>
</dbReference>
<keyword evidence="3" id="KW-0804">Transcription</keyword>
<dbReference type="GO" id="GO:0043565">
    <property type="term" value="F:sequence-specific DNA binding"/>
    <property type="evidence" value="ECO:0007669"/>
    <property type="project" value="InterPro"/>
</dbReference>
<dbReference type="EMBL" id="VNJI01000027">
    <property type="protein sequence ID" value="TVY08124.1"/>
    <property type="molecule type" value="Genomic_DNA"/>
</dbReference>
<dbReference type="SUPFAM" id="SSF46689">
    <property type="entry name" value="Homeodomain-like"/>
    <property type="match status" value="2"/>
</dbReference>
<keyword evidence="1" id="KW-0805">Transcription regulation</keyword>
<evidence type="ECO:0000259" key="4">
    <source>
        <dbReference type="PROSITE" id="PS01124"/>
    </source>
</evidence>
<dbReference type="InterPro" id="IPR014710">
    <property type="entry name" value="RmlC-like_jellyroll"/>
</dbReference>
<dbReference type="Proteomes" id="UP000317036">
    <property type="component" value="Unassembled WGS sequence"/>
</dbReference>
<dbReference type="Pfam" id="PF02311">
    <property type="entry name" value="AraC_binding"/>
    <property type="match status" value="1"/>
</dbReference>
<dbReference type="Pfam" id="PF12833">
    <property type="entry name" value="HTH_18"/>
    <property type="match status" value="1"/>
</dbReference>